<proteinExistence type="predicted"/>
<dbReference type="AlphaFoldDB" id="A0A1Q5UF01"/>
<reference evidence="2 3" key="1">
    <citation type="submission" date="2016-10" db="EMBL/GenBank/DDBJ databases">
        <title>Genome sequence of the ascomycete fungus Penicillium subrubescens.</title>
        <authorList>
            <person name="De Vries R.P."/>
            <person name="Peng M."/>
            <person name="Dilokpimol A."/>
            <person name="Hilden K."/>
            <person name="Makela M.R."/>
            <person name="Grigoriev I."/>
            <person name="Riley R."/>
            <person name="Granchi Z."/>
        </authorList>
    </citation>
    <scope>NUCLEOTIDE SEQUENCE [LARGE SCALE GENOMIC DNA]</scope>
    <source>
        <strain evidence="2 3">CBS 132785</strain>
    </source>
</reference>
<feature type="region of interest" description="Disordered" evidence="1">
    <location>
        <begin position="46"/>
        <end position="83"/>
    </location>
</feature>
<dbReference type="EMBL" id="MNBE01000308">
    <property type="protein sequence ID" value="OKP11051.1"/>
    <property type="molecule type" value="Genomic_DNA"/>
</dbReference>
<feature type="compositionally biased region" description="Polar residues" evidence="1">
    <location>
        <begin position="46"/>
        <end position="65"/>
    </location>
</feature>
<evidence type="ECO:0000256" key="1">
    <source>
        <dbReference type="SAM" id="MobiDB-lite"/>
    </source>
</evidence>
<comment type="caution">
    <text evidence="2">The sequence shown here is derived from an EMBL/GenBank/DDBJ whole genome shotgun (WGS) entry which is preliminary data.</text>
</comment>
<accession>A0A1Q5UF01</accession>
<organism evidence="2 3">
    <name type="scientific">Penicillium subrubescens</name>
    <dbReference type="NCBI Taxonomy" id="1316194"/>
    <lineage>
        <taxon>Eukaryota</taxon>
        <taxon>Fungi</taxon>
        <taxon>Dikarya</taxon>
        <taxon>Ascomycota</taxon>
        <taxon>Pezizomycotina</taxon>
        <taxon>Eurotiomycetes</taxon>
        <taxon>Eurotiomycetidae</taxon>
        <taxon>Eurotiales</taxon>
        <taxon>Aspergillaceae</taxon>
        <taxon>Penicillium</taxon>
    </lineage>
</organism>
<evidence type="ECO:0000313" key="2">
    <source>
        <dbReference type="EMBL" id="OKP11051.1"/>
    </source>
</evidence>
<sequence length="83" mass="8943">MTRLGDIYDEVLATVDLSYATILDIGADTGLFGRALLQKLQLTPPSELSSTITTNDPSSSHRNLPSPSPPSRCHKTWSMNAVA</sequence>
<protein>
    <submittedName>
        <fullName evidence="2">Uncharacterized protein</fullName>
    </submittedName>
</protein>
<name>A0A1Q5UF01_9EURO</name>
<evidence type="ECO:0000313" key="3">
    <source>
        <dbReference type="Proteomes" id="UP000186955"/>
    </source>
</evidence>
<gene>
    <name evidence="2" type="ORF">PENSUB_3572</name>
</gene>
<keyword evidence="3" id="KW-1185">Reference proteome</keyword>
<dbReference type="Proteomes" id="UP000186955">
    <property type="component" value="Unassembled WGS sequence"/>
</dbReference>